<evidence type="ECO:0000256" key="2">
    <source>
        <dbReference type="SAM" id="SignalP"/>
    </source>
</evidence>
<reference evidence="4" key="1">
    <citation type="submission" date="2022-11" db="UniProtKB">
        <authorList>
            <consortium name="WormBaseParasite"/>
        </authorList>
    </citation>
    <scope>IDENTIFICATION</scope>
</reference>
<dbReference type="Proteomes" id="UP000887566">
    <property type="component" value="Unplaced"/>
</dbReference>
<keyword evidence="3" id="KW-1185">Reference proteome</keyword>
<sequence length="123" mass="12696">MNHAPLICFLVIFGSQFFFGTASPAGVRSLNPASGHLPSLNLAPESSRLRAAGVETGVGPAIPLQKNGQGLEGMEDDSGSIETDMSSEQQPMRAAGVKTRIGGVKTFNSASGRLPALNLATNT</sequence>
<evidence type="ECO:0000256" key="1">
    <source>
        <dbReference type="SAM" id="MobiDB-lite"/>
    </source>
</evidence>
<protein>
    <submittedName>
        <fullName evidence="4">Secreted protein</fullName>
    </submittedName>
</protein>
<feature type="region of interest" description="Disordered" evidence="1">
    <location>
        <begin position="59"/>
        <end position="92"/>
    </location>
</feature>
<feature type="chain" id="PRO_5038030936" evidence="2">
    <location>
        <begin position="23"/>
        <end position="123"/>
    </location>
</feature>
<proteinExistence type="predicted"/>
<dbReference type="WBParaSite" id="PSAMB.scaffold4300size15059.g23943.t1">
    <property type="protein sequence ID" value="PSAMB.scaffold4300size15059.g23943.t1"/>
    <property type="gene ID" value="PSAMB.scaffold4300size15059.g23943"/>
</dbReference>
<accession>A0A914WML7</accession>
<feature type="compositionally biased region" description="Polar residues" evidence="1">
    <location>
        <begin position="80"/>
        <end position="90"/>
    </location>
</feature>
<dbReference type="AlphaFoldDB" id="A0A914WML7"/>
<organism evidence="3 4">
    <name type="scientific">Plectus sambesii</name>
    <dbReference type="NCBI Taxonomy" id="2011161"/>
    <lineage>
        <taxon>Eukaryota</taxon>
        <taxon>Metazoa</taxon>
        <taxon>Ecdysozoa</taxon>
        <taxon>Nematoda</taxon>
        <taxon>Chromadorea</taxon>
        <taxon>Plectida</taxon>
        <taxon>Plectina</taxon>
        <taxon>Plectoidea</taxon>
        <taxon>Plectidae</taxon>
        <taxon>Plectus</taxon>
    </lineage>
</organism>
<feature type="signal peptide" evidence="2">
    <location>
        <begin position="1"/>
        <end position="22"/>
    </location>
</feature>
<name>A0A914WML7_9BILA</name>
<evidence type="ECO:0000313" key="3">
    <source>
        <dbReference type="Proteomes" id="UP000887566"/>
    </source>
</evidence>
<keyword evidence="2" id="KW-0732">Signal</keyword>
<evidence type="ECO:0000313" key="4">
    <source>
        <dbReference type="WBParaSite" id="PSAMB.scaffold4300size15059.g23943.t1"/>
    </source>
</evidence>